<dbReference type="EMBL" id="NBII01000007">
    <property type="protein sequence ID" value="PAV16827.1"/>
    <property type="molecule type" value="Genomic_DNA"/>
</dbReference>
<feature type="transmembrane region" description="Helical" evidence="3">
    <location>
        <begin position="249"/>
        <end position="269"/>
    </location>
</feature>
<feature type="transmembrane region" description="Helical" evidence="3">
    <location>
        <begin position="417"/>
        <end position="433"/>
    </location>
</feature>
<dbReference type="InterPro" id="IPR020846">
    <property type="entry name" value="MFS_dom"/>
</dbReference>
<dbReference type="AlphaFoldDB" id="A0A286UB96"/>
<dbReference type="GO" id="GO:0016020">
    <property type="term" value="C:membrane"/>
    <property type="evidence" value="ECO:0007669"/>
    <property type="project" value="UniProtKB-SubCell"/>
</dbReference>
<feature type="domain" description="Major facilitator superfamily (MFS) profile" evidence="4">
    <location>
        <begin position="92"/>
        <end position="519"/>
    </location>
</feature>
<feature type="transmembrane region" description="Helical" evidence="3">
    <location>
        <begin position="161"/>
        <end position="178"/>
    </location>
</feature>
<keyword evidence="6" id="KW-1185">Reference proteome</keyword>
<dbReference type="PANTHER" id="PTHR42910">
    <property type="entry name" value="TRANSPORTER SCO4007-RELATED"/>
    <property type="match status" value="1"/>
</dbReference>
<feature type="region of interest" description="Disordered" evidence="2">
    <location>
        <begin position="1"/>
        <end position="29"/>
    </location>
</feature>
<feature type="transmembrane region" description="Helical" evidence="3">
    <location>
        <begin position="495"/>
        <end position="513"/>
    </location>
</feature>
<feature type="transmembrane region" description="Helical" evidence="3">
    <location>
        <begin position="368"/>
        <end position="386"/>
    </location>
</feature>
<evidence type="ECO:0000313" key="5">
    <source>
        <dbReference type="EMBL" id="PAV16827.1"/>
    </source>
</evidence>
<organism evidence="5 6">
    <name type="scientific">Pyrrhoderma noxium</name>
    <dbReference type="NCBI Taxonomy" id="2282107"/>
    <lineage>
        <taxon>Eukaryota</taxon>
        <taxon>Fungi</taxon>
        <taxon>Dikarya</taxon>
        <taxon>Basidiomycota</taxon>
        <taxon>Agaricomycotina</taxon>
        <taxon>Agaricomycetes</taxon>
        <taxon>Hymenochaetales</taxon>
        <taxon>Hymenochaetaceae</taxon>
        <taxon>Pyrrhoderma</taxon>
    </lineage>
</organism>
<keyword evidence="3" id="KW-1133">Transmembrane helix</keyword>
<comment type="subcellular location">
    <subcellularLocation>
        <location evidence="1">Membrane</location>
        <topology evidence="1">Multi-pass membrane protein</topology>
    </subcellularLocation>
</comment>
<feature type="transmembrane region" description="Helical" evidence="3">
    <location>
        <begin position="89"/>
        <end position="112"/>
    </location>
</feature>
<dbReference type="Proteomes" id="UP000217199">
    <property type="component" value="Unassembled WGS sequence"/>
</dbReference>
<gene>
    <name evidence="5" type="ORF">PNOK_0689100</name>
</gene>
<dbReference type="STRING" id="2282107.A0A286UB96"/>
<keyword evidence="3" id="KW-0472">Membrane</keyword>
<evidence type="ECO:0000313" key="6">
    <source>
        <dbReference type="Proteomes" id="UP000217199"/>
    </source>
</evidence>
<dbReference type="PANTHER" id="PTHR42910:SF1">
    <property type="entry name" value="MAJOR FACILITATOR SUPERFAMILY (MFS) PROFILE DOMAIN-CONTAINING PROTEIN"/>
    <property type="match status" value="1"/>
</dbReference>
<name>A0A286UB96_9AGAM</name>
<keyword evidence="3" id="KW-0812">Transmembrane</keyword>
<feature type="transmembrane region" description="Helical" evidence="3">
    <location>
        <begin position="330"/>
        <end position="356"/>
    </location>
</feature>
<dbReference type="PROSITE" id="PS50850">
    <property type="entry name" value="MFS"/>
    <property type="match status" value="1"/>
</dbReference>
<feature type="transmembrane region" description="Helical" evidence="3">
    <location>
        <begin position="454"/>
        <end position="475"/>
    </location>
</feature>
<dbReference type="OrthoDB" id="2105912at2759"/>
<evidence type="ECO:0000256" key="2">
    <source>
        <dbReference type="SAM" id="MobiDB-lite"/>
    </source>
</evidence>
<feature type="transmembrane region" description="Helical" evidence="3">
    <location>
        <begin position="219"/>
        <end position="243"/>
    </location>
</feature>
<dbReference type="SUPFAM" id="SSF103473">
    <property type="entry name" value="MFS general substrate transporter"/>
    <property type="match status" value="1"/>
</dbReference>
<dbReference type="Pfam" id="PF07690">
    <property type="entry name" value="MFS_1"/>
    <property type="match status" value="1"/>
</dbReference>
<dbReference type="InParanoid" id="A0A286UB96"/>
<evidence type="ECO:0000256" key="3">
    <source>
        <dbReference type="SAM" id="Phobius"/>
    </source>
</evidence>
<protein>
    <submittedName>
        <fullName evidence="5">MFS general substrate transporter</fullName>
    </submittedName>
</protein>
<sequence length="581" mass="63841">MNSPVGEESPGRMSRESVTVEEERREPVPSILLTQIQTDIQAQTHKQAHSQSNSTIVELNPIHHGRGGTKDFGFLPIPKRLQYDPTRGFTFTTSLNITFGFASTFTVANLYYCQPLLIQFAESFNTSHEEVSKIPTLVQAGYATGLLLLSPLGDLVRRRPLLLLLVFVSGTLTIGLSITTSLAAFQALSFLVGIFTVTPQILIPYAADLAPPNRRASSISIVLSGLLLGVLIARVLAGIVAQFGRNWRIVYFLAVGVQAFILLILYFVLPDYPAKNVGEEEEEANLKTQVKESIGEGALRQQPKKSTGKKKLTYPHILYTMGKYALTEPVLIQAGLMQCAASACFSNFWVTLTFLLGGEPYNYDTLQIGLFGLIGIMGVATGPFLGRLIDHLIPWYTALLATLLQLVFQAVQTGAGGIHISAVILACFGLDVGRQIQQVSMTTVVYNISSSSRARMNAVLIIWIFIGQVMGTSAGTKLFLLKPPDSPDGLPGWRASSLFALCLYVFQLIVLSIRGPGCKRYEWFGGYGSKIGWWKETKKVEAGKMIDLEARGQEKKGEEIEVGLEKEEKEEKEEKKKEVIV</sequence>
<comment type="caution">
    <text evidence="5">The sequence shown here is derived from an EMBL/GenBank/DDBJ whole genome shotgun (WGS) entry which is preliminary data.</text>
</comment>
<dbReference type="InterPro" id="IPR036259">
    <property type="entry name" value="MFS_trans_sf"/>
</dbReference>
<accession>A0A286UB96</accession>
<dbReference type="InterPro" id="IPR011701">
    <property type="entry name" value="MFS"/>
</dbReference>
<dbReference type="GO" id="GO:0022857">
    <property type="term" value="F:transmembrane transporter activity"/>
    <property type="evidence" value="ECO:0007669"/>
    <property type="project" value="InterPro"/>
</dbReference>
<reference evidence="5 6" key="1">
    <citation type="journal article" date="2017" name="Mol. Ecol.">
        <title>Comparative and population genomic landscape of Phellinus noxius: A hypervariable fungus causing root rot in trees.</title>
        <authorList>
            <person name="Chung C.L."/>
            <person name="Lee T.J."/>
            <person name="Akiba M."/>
            <person name="Lee H.H."/>
            <person name="Kuo T.H."/>
            <person name="Liu D."/>
            <person name="Ke H.M."/>
            <person name="Yokoi T."/>
            <person name="Roa M.B."/>
            <person name="Lu M.J."/>
            <person name="Chang Y.Y."/>
            <person name="Ann P.J."/>
            <person name="Tsai J.N."/>
            <person name="Chen C.Y."/>
            <person name="Tzean S.S."/>
            <person name="Ota Y."/>
            <person name="Hattori T."/>
            <person name="Sahashi N."/>
            <person name="Liou R.F."/>
            <person name="Kikuchi T."/>
            <person name="Tsai I.J."/>
        </authorList>
    </citation>
    <scope>NUCLEOTIDE SEQUENCE [LARGE SCALE GENOMIC DNA]</scope>
    <source>
        <strain evidence="5 6">FFPRI411160</strain>
    </source>
</reference>
<proteinExistence type="predicted"/>
<dbReference type="Gene3D" id="1.20.1250.20">
    <property type="entry name" value="MFS general substrate transporter like domains"/>
    <property type="match status" value="1"/>
</dbReference>
<evidence type="ECO:0000256" key="1">
    <source>
        <dbReference type="ARBA" id="ARBA00004141"/>
    </source>
</evidence>
<evidence type="ECO:0000259" key="4">
    <source>
        <dbReference type="PROSITE" id="PS50850"/>
    </source>
</evidence>